<dbReference type="GeneID" id="67020713"/>
<dbReference type="AlphaFoldDB" id="A0A8J2I6R5"/>
<protein>
    <submittedName>
        <fullName evidence="2">Uncharacterized protein</fullName>
    </submittedName>
</protein>
<accession>A0A8J2I6R5</accession>
<organism evidence="2 3">
    <name type="scientific">Alternaria atra</name>
    <dbReference type="NCBI Taxonomy" id="119953"/>
    <lineage>
        <taxon>Eukaryota</taxon>
        <taxon>Fungi</taxon>
        <taxon>Dikarya</taxon>
        <taxon>Ascomycota</taxon>
        <taxon>Pezizomycotina</taxon>
        <taxon>Dothideomycetes</taxon>
        <taxon>Pleosporomycetidae</taxon>
        <taxon>Pleosporales</taxon>
        <taxon>Pleosporineae</taxon>
        <taxon>Pleosporaceae</taxon>
        <taxon>Alternaria</taxon>
        <taxon>Alternaria sect. Ulocladioides</taxon>
    </lineage>
</organism>
<name>A0A8J2I6R5_9PLEO</name>
<sequence length="98" mass="10432">MPSFSNILQSIKNLDAPATTTPNPVIKKIKIANNGSHTKDVSDAVEAASKRTALVIQQQAVGAAPKANLKKRKADDTGPFTAKPKTKKPKTKTPVVEE</sequence>
<evidence type="ECO:0000313" key="2">
    <source>
        <dbReference type="EMBL" id="CAG5178212.1"/>
    </source>
</evidence>
<evidence type="ECO:0000256" key="1">
    <source>
        <dbReference type="SAM" id="MobiDB-lite"/>
    </source>
</evidence>
<reference evidence="2" key="1">
    <citation type="submission" date="2021-05" db="EMBL/GenBank/DDBJ databases">
        <authorList>
            <person name="Stam R."/>
        </authorList>
    </citation>
    <scope>NUCLEOTIDE SEQUENCE</scope>
    <source>
        <strain evidence="2">CS162</strain>
    </source>
</reference>
<dbReference type="Proteomes" id="UP000676310">
    <property type="component" value="Unassembled WGS sequence"/>
</dbReference>
<dbReference type="EMBL" id="CAJRGZ010000023">
    <property type="protein sequence ID" value="CAG5178212.1"/>
    <property type="molecule type" value="Genomic_DNA"/>
</dbReference>
<proteinExistence type="predicted"/>
<comment type="caution">
    <text evidence="2">The sequence shown here is derived from an EMBL/GenBank/DDBJ whole genome shotgun (WGS) entry which is preliminary data.</text>
</comment>
<keyword evidence="3" id="KW-1185">Reference proteome</keyword>
<feature type="region of interest" description="Disordered" evidence="1">
    <location>
        <begin position="62"/>
        <end position="98"/>
    </location>
</feature>
<evidence type="ECO:0000313" key="3">
    <source>
        <dbReference type="Proteomes" id="UP000676310"/>
    </source>
</evidence>
<dbReference type="RefSeq" id="XP_043172155.1">
    <property type="nucleotide sequence ID" value="XM_043316220.1"/>
</dbReference>
<gene>
    <name evidence="2" type="ORF">ALTATR162_LOCUS8587</name>
</gene>